<name>A0A1Y6BI51_9PROT</name>
<dbReference type="AlphaFoldDB" id="A0A1Y6BI51"/>
<evidence type="ECO:0000313" key="2">
    <source>
        <dbReference type="EMBL" id="SMF12484.1"/>
    </source>
</evidence>
<dbReference type="RefSeq" id="WP_085122107.1">
    <property type="nucleotide sequence ID" value="NZ_FWZX01000005.1"/>
</dbReference>
<keyword evidence="1" id="KW-1133">Transmembrane helix</keyword>
<gene>
    <name evidence="2" type="ORF">SAMN05428998_10591</name>
</gene>
<keyword evidence="1" id="KW-0812">Transmembrane</keyword>
<proteinExistence type="predicted"/>
<feature type="transmembrane region" description="Helical" evidence="1">
    <location>
        <begin position="99"/>
        <end position="126"/>
    </location>
</feature>
<dbReference type="Proteomes" id="UP000192917">
    <property type="component" value="Unassembled WGS sequence"/>
</dbReference>
<keyword evidence="3" id="KW-1185">Reference proteome</keyword>
<evidence type="ECO:0000256" key="1">
    <source>
        <dbReference type="SAM" id="Phobius"/>
    </source>
</evidence>
<reference evidence="2 3" key="1">
    <citation type="submission" date="2017-04" db="EMBL/GenBank/DDBJ databases">
        <authorList>
            <person name="Afonso C.L."/>
            <person name="Miller P.J."/>
            <person name="Scott M.A."/>
            <person name="Spackman E."/>
            <person name="Goraichik I."/>
            <person name="Dimitrov K.M."/>
            <person name="Suarez D.L."/>
            <person name="Swayne D.E."/>
        </authorList>
    </citation>
    <scope>NUCLEOTIDE SEQUENCE [LARGE SCALE GENOMIC DNA]</scope>
    <source>
        <strain evidence="2 3">USBA 355</strain>
    </source>
</reference>
<accession>A0A1Y6BI51</accession>
<sequence>MGIEERTIAAAQDFAAFDEDALLVVLGKQEKEIEKDPSLAADPTLNPAYDSTQMGIADLKALGARILSRWNKELHRLVCQAGDDVERKRLLDALNLGEAAAIAAVASLLLAIAPAAVAAPAAALIVKRFLEPAKEELCAAWSEMIELEA</sequence>
<dbReference type="STRING" id="560819.SAMN05428998_10591"/>
<evidence type="ECO:0000313" key="3">
    <source>
        <dbReference type="Proteomes" id="UP000192917"/>
    </source>
</evidence>
<organism evidence="2 3">
    <name type="scientific">Tistlia consotensis USBA 355</name>
    <dbReference type="NCBI Taxonomy" id="560819"/>
    <lineage>
        <taxon>Bacteria</taxon>
        <taxon>Pseudomonadati</taxon>
        <taxon>Pseudomonadota</taxon>
        <taxon>Alphaproteobacteria</taxon>
        <taxon>Rhodospirillales</taxon>
        <taxon>Rhodovibrionaceae</taxon>
        <taxon>Tistlia</taxon>
    </lineage>
</organism>
<keyword evidence="1" id="KW-0472">Membrane</keyword>
<protein>
    <submittedName>
        <fullName evidence="2">Uncharacterized protein</fullName>
    </submittedName>
</protein>
<dbReference type="EMBL" id="FWZX01000005">
    <property type="protein sequence ID" value="SMF12484.1"/>
    <property type="molecule type" value="Genomic_DNA"/>
</dbReference>